<keyword evidence="4 5" id="KW-0963">Cytoplasm</keyword>
<organism evidence="9 10">
    <name type="scientific">Marinomonas sargassi</name>
    <dbReference type="NCBI Taxonomy" id="2984494"/>
    <lineage>
        <taxon>Bacteria</taxon>
        <taxon>Pseudomonadati</taxon>
        <taxon>Pseudomonadota</taxon>
        <taxon>Gammaproteobacteria</taxon>
        <taxon>Oceanospirillales</taxon>
        <taxon>Oceanospirillaceae</taxon>
        <taxon>Marinomonas</taxon>
    </lineage>
</organism>
<comment type="caution">
    <text evidence="9">The sequence shown here is derived from an EMBL/GenBank/DDBJ whole genome shotgun (WGS) entry which is preliminary data.</text>
</comment>
<evidence type="ECO:0000259" key="6">
    <source>
        <dbReference type="Pfam" id="PF02631"/>
    </source>
</evidence>
<evidence type="ECO:0000259" key="8">
    <source>
        <dbReference type="Pfam" id="PF21982"/>
    </source>
</evidence>
<dbReference type="Gene3D" id="1.10.10.10">
    <property type="entry name" value="Winged helix-like DNA-binding domain superfamily/Winged helix DNA-binding domain"/>
    <property type="match status" value="3"/>
</dbReference>
<dbReference type="InterPro" id="IPR053924">
    <property type="entry name" value="RecX_HTH_2nd"/>
</dbReference>
<dbReference type="Proteomes" id="UP001209713">
    <property type="component" value="Unassembled WGS sequence"/>
</dbReference>
<dbReference type="RefSeq" id="WP_263530756.1">
    <property type="nucleotide sequence ID" value="NZ_JAOVZB010000005.1"/>
</dbReference>
<evidence type="ECO:0000256" key="2">
    <source>
        <dbReference type="ARBA" id="ARBA00009695"/>
    </source>
</evidence>
<dbReference type="Pfam" id="PF21982">
    <property type="entry name" value="RecX_HTH1"/>
    <property type="match status" value="1"/>
</dbReference>
<protein>
    <recommendedName>
        <fullName evidence="3 5">Regulatory protein RecX</fullName>
    </recommendedName>
</protein>
<evidence type="ECO:0000256" key="3">
    <source>
        <dbReference type="ARBA" id="ARBA00018111"/>
    </source>
</evidence>
<evidence type="ECO:0000256" key="1">
    <source>
        <dbReference type="ARBA" id="ARBA00004496"/>
    </source>
</evidence>
<dbReference type="Pfam" id="PF21981">
    <property type="entry name" value="RecX_HTH3"/>
    <property type="match status" value="1"/>
</dbReference>
<evidence type="ECO:0000259" key="7">
    <source>
        <dbReference type="Pfam" id="PF21981"/>
    </source>
</evidence>
<feature type="domain" description="RecX third three-helical" evidence="7">
    <location>
        <begin position="98"/>
        <end position="145"/>
    </location>
</feature>
<evidence type="ECO:0000313" key="10">
    <source>
        <dbReference type="Proteomes" id="UP001209713"/>
    </source>
</evidence>
<sequence>MFNQHKSAFDQALALLNHREHSAHEIEKKLEAKGYEEAEISTAIQKLQEINYLNDERFAEIFVRSKINRHLGANRILQELQQKGISSQISKIAIEEAEVDWFELARQTKESKFGEHKYKDFKEKGKQFRFLQYRGFSFDQINYALSPNDE</sequence>
<keyword evidence="10" id="KW-1185">Reference proteome</keyword>
<comment type="subcellular location">
    <subcellularLocation>
        <location evidence="1 5">Cytoplasm</location>
    </subcellularLocation>
</comment>
<feature type="domain" description="RecX first three-helical" evidence="8">
    <location>
        <begin position="8"/>
        <end position="47"/>
    </location>
</feature>
<evidence type="ECO:0000313" key="9">
    <source>
        <dbReference type="EMBL" id="MCV2403375.1"/>
    </source>
</evidence>
<dbReference type="PANTHER" id="PTHR33602">
    <property type="entry name" value="REGULATORY PROTEIN RECX FAMILY PROTEIN"/>
    <property type="match status" value="1"/>
</dbReference>
<feature type="domain" description="RecX second three-helical" evidence="6">
    <location>
        <begin position="54"/>
        <end position="89"/>
    </location>
</feature>
<proteinExistence type="inferred from homology"/>
<dbReference type="Pfam" id="PF02631">
    <property type="entry name" value="RecX_HTH2"/>
    <property type="match status" value="1"/>
</dbReference>
<comment type="function">
    <text evidence="5">Modulates RecA activity.</text>
</comment>
<gene>
    <name evidence="5" type="primary">recX</name>
    <name evidence="9" type="ORF">OFY17_10850</name>
</gene>
<dbReference type="InterPro" id="IPR036388">
    <property type="entry name" value="WH-like_DNA-bd_sf"/>
</dbReference>
<reference evidence="9 10" key="1">
    <citation type="submission" date="2022-10" db="EMBL/GenBank/DDBJ databases">
        <title>Marinomonas transparenta sp. nov. and Marinomonas sargassi sp. nov., isolated from marine alga (Sargassum natans (L.) Gaillon).</title>
        <authorList>
            <person name="Wang Y."/>
        </authorList>
    </citation>
    <scope>NUCLEOTIDE SEQUENCE [LARGE SCALE GENOMIC DNA]</scope>
    <source>
        <strain evidence="9 10">C2222</strain>
    </source>
</reference>
<evidence type="ECO:0000256" key="5">
    <source>
        <dbReference type="HAMAP-Rule" id="MF_01114"/>
    </source>
</evidence>
<comment type="similarity">
    <text evidence="2 5">Belongs to the RecX family.</text>
</comment>
<dbReference type="InterPro" id="IPR003783">
    <property type="entry name" value="Regulatory_RecX"/>
</dbReference>
<accession>A0ABT2YU21</accession>
<dbReference type="InterPro" id="IPR053925">
    <property type="entry name" value="RecX_HTH_3rd"/>
</dbReference>
<evidence type="ECO:0000256" key="4">
    <source>
        <dbReference type="ARBA" id="ARBA00022490"/>
    </source>
</evidence>
<name>A0ABT2YU21_9GAMM</name>
<dbReference type="InterPro" id="IPR053926">
    <property type="entry name" value="RecX_HTH_1st"/>
</dbReference>
<dbReference type="EMBL" id="JAOVZB010000005">
    <property type="protein sequence ID" value="MCV2403375.1"/>
    <property type="molecule type" value="Genomic_DNA"/>
</dbReference>
<dbReference type="PANTHER" id="PTHR33602:SF1">
    <property type="entry name" value="REGULATORY PROTEIN RECX FAMILY PROTEIN"/>
    <property type="match status" value="1"/>
</dbReference>
<dbReference type="HAMAP" id="MF_01114">
    <property type="entry name" value="RecX"/>
    <property type="match status" value="1"/>
</dbReference>